<evidence type="ECO:0000313" key="1">
    <source>
        <dbReference type="EMBL" id="EQM74822.1"/>
    </source>
</evidence>
<organism evidence="1 2">
    <name type="scientific">Microbacterium maritypicum MF109</name>
    <dbReference type="NCBI Taxonomy" id="1333857"/>
    <lineage>
        <taxon>Bacteria</taxon>
        <taxon>Bacillati</taxon>
        <taxon>Actinomycetota</taxon>
        <taxon>Actinomycetes</taxon>
        <taxon>Micrococcales</taxon>
        <taxon>Microbacteriaceae</taxon>
        <taxon>Microbacterium</taxon>
    </lineage>
</organism>
<gene>
    <name evidence="1" type="ORF">L687_05015</name>
</gene>
<accession>T5KEA5</accession>
<reference evidence="1 2" key="1">
    <citation type="journal article" date="2013" name="Genome Announc.">
        <title>Whole-genome sequences of five oyster-associated bacteria show potential for crude oil hydrocarbon degradation.</title>
        <authorList>
            <person name="Chauhan A."/>
            <person name="Green S."/>
            <person name="Pathak A."/>
            <person name="Thomas J."/>
            <person name="Venkatramanan R."/>
        </authorList>
    </citation>
    <scope>NUCLEOTIDE SEQUENCE [LARGE SCALE GENOMIC DNA]</scope>
    <source>
        <strain evidence="1 2">MF109</strain>
    </source>
</reference>
<dbReference type="PATRIC" id="fig|1333857.3.peg.2981"/>
<protein>
    <submittedName>
        <fullName evidence="1">Uncharacterized protein</fullName>
    </submittedName>
</protein>
<dbReference type="AlphaFoldDB" id="T5KEA5"/>
<sequence>MSYTFAIADLPHVRPGAAALRPNFDRLLRSLNRFDGWAVTIRADNVPRMVGATDIVAWSRRERVQLGAKAVRGEELVAIKRPDGREALDGALRSIRTNDVVMSGFVLRPAWWTRWVTAHLGYQAGVDSLQVTVGSMDLLSPCDGMLQFELEAA</sequence>
<evidence type="ECO:0000313" key="2">
    <source>
        <dbReference type="Proteomes" id="UP000016033"/>
    </source>
</evidence>
<name>T5KEA5_MICMQ</name>
<dbReference type="EMBL" id="ATAO01000206">
    <property type="protein sequence ID" value="EQM74822.1"/>
    <property type="molecule type" value="Genomic_DNA"/>
</dbReference>
<proteinExistence type="predicted"/>
<comment type="caution">
    <text evidence="1">The sequence shown here is derived from an EMBL/GenBank/DDBJ whole genome shotgun (WGS) entry which is preliminary data.</text>
</comment>
<dbReference type="Proteomes" id="UP000016033">
    <property type="component" value="Unassembled WGS sequence"/>
</dbReference>